<dbReference type="Proteomes" id="UP001604277">
    <property type="component" value="Unassembled WGS sequence"/>
</dbReference>
<proteinExistence type="predicted"/>
<evidence type="ECO:0000313" key="1">
    <source>
        <dbReference type="EMBL" id="KAL2503325.1"/>
    </source>
</evidence>
<dbReference type="EMBL" id="JBFOLJ010000010">
    <property type="protein sequence ID" value="KAL2503325.1"/>
    <property type="molecule type" value="Genomic_DNA"/>
</dbReference>
<organism evidence="1 2">
    <name type="scientific">Forsythia ovata</name>
    <dbReference type="NCBI Taxonomy" id="205694"/>
    <lineage>
        <taxon>Eukaryota</taxon>
        <taxon>Viridiplantae</taxon>
        <taxon>Streptophyta</taxon>
        <taxon>Embryophyta</taxon>
        <taxon>Tracheophyta</taxon>
        <taxon>Spermatophyta</taxon>
        <taxon>Magnoliopsida</taxon>
        <taxon>eudicotyledons</taxon>
        <taxon>Gunneridae</taxon>
        <taxon>Pentapetalae</taxon>
        <taxon>asterids</taxon>
        <taxon>lamiids</taxon>
        <taxon>Lamiales</taxon>
        <taxon>Oleaceae</taxon>
        <taxon>Forsythieae</taxon>
        <taxon>Forsythia</taxon>
    </lineage>
</organism>
<accession>A0ABD1SRN6</accession>
<comment type="caution">
    <text evidence="1">The sequence shown here is derived from an EMBL/GenBank/DDBJ whole genome shotgun (WGS) entry which is preliminary data.</text>
</comment>
<name>A0ABD1SRN6_9LAMI</name>
<dbReference type="AlphaFoldDB" id="A0ABD1SRN6"/>
<evidence type="ECO:0000313" key="2">
    <source>
        <dbReference type="Proteomes" id="UP001604277"/>
    </source>
</evidence>
<sequence length="171" mass="20154">MSTRLNIMRFHENQEFSTSVMVTMSTKRKDFYRYCHILGHHIRECRKRLRQIAYQNSNPKDQTFKTTTVITNVNSSSNGTAIRMLETLLNMVDLNTIEETLDKSELGGKFRLKDDLDFAAGKMTAQYAIYLRWSKTECVDCEQLYKVAMYVLSQYLKFRDVRHCRCCGFEK</sequence>
<reference evidence="2" key="1">
    <citation type="submission" date="2024-07" db="EMBL/GenBank/DDBJ databases">
        <title>Two chromosome-level genome assemblies of Korean endemic species Abeliophyllum distichum and Forsythia ovata (Oleaceae).</title>
        <authorList>
            <person name="Jang H."/>
        </authorList>
    </citation>
    <scope>NUCLEOTIDE SEQUENCE [LARGE SCALE GENOMIC DNA]</scope>
</reference>
<protein>
    <submittedName>
        <fullName evidence="1">Uncharacterized protein</fullName>
    </submittedName>
</protein>
<gene>
    <name evidence="1" type="ORF">Fot_37173</name>
</gene>
<keyword evidence="2" id="KW-1185">Reference proteome</keyword>